<dbReference type="EMBL" id="LAZR01068582">
    <property type="protein sequence ID" value="KKK49375.1"/>
    <property type="molecule type" value="Genomic_DNA"/>
</dbReference>
<comment type="caution">
    <text evidence="1">The sequence shown here is derived from an EMBL/GenBank/DDBJ whole genome shotgun (WGS) entry which is preliminary data.</text>
</comment>
<organism evidence="1">
    <name type="scientific">marine sediment metagenome</name>
    <dbReference type="NCBI Taxonomy" id="412755"/>
    <lineage>
        <taxon>unclassified sequences</taxon>
        <taxon>metagenomes</taxon>
        <taxon>ecological metagenomes</taxon>
    </lineage>
</organism>
<dbReference type="AlphaFoldDB" id="A0A0F8WMC3"/>
<protein>
    <submittedName>
        <fullName evidence="1">Uncharacterized protein</fullName>
    </submittedName>
</protein>
<feature type="non-terminal residue" evidence="1">
    <location>
        <position position="1"/>
    </location>
</feature>
<sequence length="78" mass="8970">TKVDSFTLKTKYGTWDPYASVTIYNKKDKIISTNNYEAYPRDGLIVFGGMLDYNYSNGDYKIAILNENNYKIGLKLLN</sequence>
<reference evidence="1" key="1">
    <citation type="journal article" date="2015" name="Nature">
        <title>Complex archaea that bridge the gap between prokaryotes and eukaryotes.</title>
        <authorList>
            <person name="Spang A."/>
            <person name="Saw J.H."/>
            <person name="Jorgensen S.L."/>
            <person name="Zaremba-Niedzwiedzka K."/>
            <person name="Martijn J."/>
            <person name="Lind A.E."/>
            <person name="van Eijk R."/>
            <person name="Schleper C."/>
            <person name="Guy L."/>
            <person name="Ettema T.J."/>
        </authorList>
    </citation>
    <scope>NUCLEOTIDE SEQUENCE</scope>
</reference>
<proteinExistence type="predicted"/>
<evidence type="ECO:0000313" key="1">
    <source>
        <dbReference type="EMBL" id="KKK49375.1"/>
    </source>
</evidence>
<accession>A0A0F8WMC3</accession>
<gene>
    <name evidence="1" type="ORF">LCGC14_3135720</name>
</gene>
<name>A0A0F8WMC3_9ZZZZ</name>